<name>A0A3S9UAI3_9CAUD</name>
<organism evidence="12 13">
    <name type="scientific">Gordonia phage Dorito</name>
    <dbReference type="NCBI Taxonomy" id="2499023"/>
    <lineage>
        <taxon>Viruses</taxon>
        <taxon>Duplodnaviria</taxon>
        <taxon>Heunggongvirae</taxon>
        <taxon>Uroviricota</taxon>
        <taxon>Caudoviricetes</taxon>
        <taxon>Beenievirus</taxon>
        <taxon>Beenievirus dorito</taxon>
    </lineage>
</organism>
<accession>A0A3S9UAI3</accession>
<evidence type="ECO:0000256" key="8">
    <source>
        <dbReference type="ARBA" id="ARBA00023195"/>
    </source>
</evidence>
<gene>
    <name evidence="12" type="primary">32</name>
    <name evidence="12" type="ORF">PBI_DORITO_32</name>
</gene>
<keyword evidence="13" id="KW-1185">Reference proteome</keyword>
<dbReference type="GO" id="GO:0044826">
    <property type="term" value="P:viral genome integration into host DNA"/>
    <property type="evidence" value="ECO:0007669"/>
    <property type="project" value="UniProtKB-KW"/>
</dbReference>
<dbReference type="Gene3D" id="1.10.150.130">
    <property type="match status" value="1"/>
</dbReference>
<dbReference type="EMBL" id="MK279848">
    <property type="protein sequence ID" value="AZS07302.1"/>
    <property type="molecule type" value="Genomic_DNA"/>
</dbReference>
<keyword evidence="6 9" id="KW-0238">DNA-binding</keyword>
<evidence type="ECO:0000256" key="6">
    <source>
        <dbReference type="ARBA" id="ARBA00023125"/>
    </source>
</evidence>
<feature type="domain" description="Core-binding (CB)" evidence="11">
    <location>
        <begin position="15"/>
        <end position="97"/>
    </location>
</feature>
<dbReference type="PROSITE" id="PS51898">
    <property type="entry name" value="TYR_RECOMBINASE"/>
    <property type="match status" value="1"/>
</dbReference>
<dbReference type="GO" id="GO:0003677">
    <property type="term" value="F:DNA binding"/>
    <property type="evidence" value="ECO:0007669"/>
    <property type="project" value="UniProtKB-UniRule"/>
</dbReference>
<dbReference type="PROSITE" id="PS51900">
    <property type="entry name" value="CB"/>
    <property type="match status" value="1"/>
</dbReference>
<dbReference type="GO" id="GO:0016740">
    <property type="term" value="F:transferase activity"/>
    <property type="evidence" value="ECO:0007669"/>
    <property type="project" value="UniProtKB-KW"/>
</dbReference>
<keyword evidence="8" id="KW-1160">Virus entry into host cell</keyword>
<evidence type="ECO:0000256" key="2">
    <source>
        <dbReference type="ARBA" id="ARBA00016082"/>
    </source>
</evidence>
<dbReference type="GO" id="GO:0016787">
    <property type="term" value="F:hydrolase activity"/>
    <property type="evidence" value="ECO:0007669"/>
    <property type="project" value="UniProtKB-KW"/>
</dbReference>
<dbReference type="GeneID" id="77930125"/>
<evidence type="ECO:0000256" key="3">
    <source>
        <dbReference type="ARBA" id="ARBA00022679"/>
    </source>
</evidence>
<keyword evidence="5" id="KW-0229">DNA integration</keyword>
<evidence type="ECO:0000313" key="12">
    <source>
        <dbReference type="EMBL" id="AZS07302.1"/>
    </source>
</evidence>
<evidence type="ECO:0000256" key="9">
    <source>
        <dbReference type="PROSITE-ProRule" id="PRU01248"/>
    </source>
</evidence>
<evidence type="ECO:0000256" key="5">
    <source>
        <dbReference type="ARBA" id="ARBA00022908"/>
    </source>
</evidence>
<dbReference type="Pfam" id="PF00589">
    <property type="entry name" value="Phage_integrase"/>
    <property type="match status" value="1"/>
</dbReference>
<comment type="similarity">
    <text evidence="1">Belongs to the 'phage' integrase family.</text>
</comment>
<dbReference type="Proteomes" id="UP000288422">
    <property type="component" value="Segment"/>
</dbReference>
<dbReference type="InterPro" id="IPR044068">
    <property type="entry name" value="CB"/>
</dbReference>
<dbReference type="InterPro" id="IPR011010">
    <property type="entry name" value="DNA_brk_join_enz"/>
</dbReference>
<feature type="domain" description="Tyr recombinase" evidence="10">
    <location>
        <begin position="120"/>
        <end position="298"/>
    </location>
</feature>
<dbReference type="InterPro" id="IPR002104">
    <property type="entry name" value="Integrase_catalytic"/>
</dbReference>
<reference evidence="12 13" key="1">
    <citation type="submission" date="2018-12" db="EMBL/GenBank/DDBJ databases">
        <authorList>
            <person name="Divens A.M."/>
            <person name="Stoner T.H."/>
            <person name="Garlena R.A."/>
            <person name="Russell D.A."/>
            <person name="Pope W.H."/>
            <person name="Jacobs-Sera D."/>
            <person name="Hatfull G.F."/>
        </authorList>
    </citation>
    <scope>NUCLEOTIDE SEQUENCE [LARGE SCALE GENOMIC DNA]</scope>
</reference>
<dbReference type="GO" id="GO:0015074">
    <property type="term" value="P:DNA integration"/>
    <property type="evidence" value="ECO:0007669"/>
    <property type="project" value="UniProtKB-KW"/>
</dbReference>
<dbReference type="Pfam" id="PF02899">
    <property type="entry name" value="Phage_int_SAM_1"/>
    <property type="match status" value="1"/>
</dbReference>
<evidence type="ECO:0000256" key="4">
    <source>
        <dbReference type="ARBA" id="ARBA00022801"/>
    </source>
</evidence>
<keyword evidence="4" id="KW-0378">Hydrolase</keyword>
<keyword evidence="7" id="KW-0233">DNA recombination</keyword>
<sequence length="307" mass="33471">MTVSHATQPCVLSPADVDLFVEAFLARWESPNTRAAYRQDLTAWLRWCHLHGKHPISDASRPLVEMWMRWLRDERGNSASTINHRVGTLTRFFELALDDDLVAKNPCRLVRRPKAGSDNNDRIALTRDEMQRLTAAAAASSAADHALVVLMGVCGLRVSEACSLDVTDCHEIAKAHRCVRFIGKGGKPALVPMPPAVQRAVDAAIGDRTSGPLLLRRDGTRMTRRSADRVVKRCAKTAGITAVAVSPHVLRHSFVVGALDAGAQPRTVQLSARHAQISTTLDVYDKGRQALDDHAAYVVAGYFGSAA</sequence>
<keyword evidence="3" id="KW-0808">Transferase</keyword>
<dbReference type="SUPFAM" id="SSF56349">
    <property type="entry name" value="DNA breaking-rejoining enzymes"/>
    <property type="match status" value="1"/>
</dbReference>
<evidence type="ECO:0000256" key="1">
    <source>
        <dbReference type="ARBA" id="ARBA00008857"/>
    </source>
</evidence>
<evidence type="ECO:0000256" key="7">
    <source>
        <dbReference type="ARBA" id="ARBA00023172"/>
    </source>
</evidence>
<dbReference type="PANTHER" id="PTHR30349">
    <property type="entry name" value="PHAGE INTEGRASE-RELATED"/>
    <property type="match status" value="1"/>
</dbReference>
<dbReference type="InterPro" id="IPR004107">
    <property type="entry name" value="Integrase_SAM-like_N"/>
</dbReference>
<dbReference type="KEGG" id="vg:77930125"/>
<evidence type="ECO:0000259" key="11">
    <source>
        <dbReference type="PROSITE" id="PS51900"/>
    </source>
</evidence>
<dbReference type="InterPro" id="IPR013762">
    <property type="entry name" value="Integrase-like_cat_sf"/>
</dbReference>
<dbReference type="InterPro" id="IPR050090">
    <property type="entry name" value="Tyrosine_recombinase_XerCD"/>
</dbReference>
<proteinExistence type="inferred from homology"/>
<keyword evidence="8" id="KW-1179">Viral genome integration</keyword>
<dbReference type="InterPro" id="IPR010998">
    <property type="entry name" value="Integrase_recombinase_N"/>
</dbReference>
<dbReference type="GO" id="GO:0075713">
    <property type="term" value="P:establishment of integrated proviral latency"/>
    <property type="evidence" value="ECO:0007669"/>
    <property type="project" value="UniProtKB-KW"/>
</dbReference>
<dbReference type="PANTHER" id="PTHR30349:SF81">
    <property type="entry name" value="TYROSINE RECOMBINASE XERC"/>
    <property type="match status" value="1"/>
</dbReference>
<dbReference type="Gene3D" id="1.10.443.10">
    <property type="entry name" value="Intergrase catalytic core"/>
    <property type="match status" value="1"/>
</dbReference>
<dbReference type="RefSeq" id="YP_010654279.1">
    <property type="nucleotide sequence ID" value="NC_070809.1"/>
</dbReference>
<evidence type="ECO:0000313" key="13">
    <source>
        <dbReference type="Proteomes" id="UP000288422"/>
    </source>
</evidence>
<dbReference type="GO" id="GO:0006310">
    <property type="term" value="P:DNA recombination"/>
    <property type="evidence" value="ECO:0007669"/>
    <property type="project" value="UniProtKB-KW"/>
</dbReference>
<evidence type="ECO:0000259" key="10">
    <source>
        <dbReference type="PROSITE" id="PS51898"/>
    </source>
</evidence>
<protein>
    <recommendedName>
        <fullName evidence="2">Integrase</fullName>
    </recommendedName>
</protein>